<name>A0A512M6A7_9BACT</name>
<gene>
    <name evidence="1" type="ORF">BGE01nite_15540</name>
</gene>
<keyword evidence="2" id="KW-1185">Reference proteome</keyword>
<dbReference type="Proteomes" id="UP000321577">
    <property type="component" value="Unassembled WGS sequence"/>
</dbReference>
<evidence type="ECO:0000313" key="2">
    <source>
        <dbReference type="Proteomes" id="UP000321577"/>
    </source>
</evidence>
<evidence type="ECO:0008006" key="3">
    <source>
        <dbReference type="Google" id="ProtNLM"/>
    </source>
</evidence>
<proteinExistence type="predicted"/>
<evidence type="ECO:0000313" key="1">
    <source>
        <dbReference type="EMBL" id="GEP42263.1"/>
    </source>
</evidence>
<organism evidence="1 2">
    <name type="scientific">Brevifollis gellanilyticus</name>
    <dbReference type="NCBI Taxonomy" id="748831"/>
    <lineage>
        <taxon>Bacteria</taxon>
        <taxon>Pseudomonadati</taxon>
        <taxon>Verrucomicrobiota</taxon>
        <taxon>Verrucomicrobiia</taxon>
        <taxon>Verrucomicrobiales</taxon>
        <taxon>Verrucomicrobiaceae</taxon>
    </lineage>
</organism>
<dbReference type="AlphaFoldDB" id="A0A512M6A7"/>
<dbReference type="EMBL" id="BKAG01000009">
    <property type="protein sequence ID" value="GEP42263.1"/>
    <property type="molecule type" value="Genomic_DNA"/>
</dbReference>
<sequence length="46" mass="4946">MNNIRLFIAWIWVALPLGWGVYQSVNKSLPLFRGGAAPAAAVAPAH</sequence>
<reference evidence="1 2" key="1">
    <citation type="submission" date="2019-07" db="EMBL/GenBank/DDBJ databases">
        <title>Whole genome shotgun sequence of Brevifollis gellanilyticus NBRC 108608.</title>
        <authorList>
            <person name="Hosoyama A."/>
            <person name="Uohara A."/>
            <person name="Ohji S."/>
            <person name="Ichikawa N."/>
        </authorList>
    </citation>
    <scope>NUCLEOTIDE SEQUENCE [LARGE SCALE GENOMIC DNA]</scope>
    <source>
        <strain evidence="1 2">NBRC 108608</strain>
    </source>
</reference>
<dbReference type="RefSeq" id="WP_170266665.1">
    <property type="nucleotide sequence ID" value="NZ_BKAG01000009.1"/>
</dbReference>
<accession>A0A512M6A7</accession>
<protein>
    <recommendedName>
        <fullName evidence="3">Oxalate:formate antiporter</fullName>
    </recommendedName>
</protein>
<comment type="caution">
    <text evidence="1">The sequence shown here is derived from an EMBL/GenBank/DDBJ whole genome shotgun (WGS) entry which is preliminary data.</text>
</comment>